<feature type="transmembrane region" description="Helical" evidence="7">
    <location>
        <begin position="47"/>
        <end position="73"/>
    </location>
</feature>
<comment type="subcellular location">
    <subcellularLocation>
        <location evidence="1 7">Cell membrane</location>
        <topology evidence="1 7">Multi-pass membrane protein</topology>
    </subcellularLocation>
</comment>
<feature type="transmembrane region" description="Helical" evidence="7">
    <location>
        <begin position="251"/>
        <end position="270"/>
    </location>
</feature>
<keyword evidence="4 7" id="KW-0812">Transmembrane</keyword>
<dbReference type="CDD" id="cd06261">
    <property type="entry name" value="TM_PBP2"/>
    <property type="match status" value="1"/>
</dbReference>
<dbReference type="InterPro" id="IPR000515">
    <property type="entry name" value="MetI-like"/>
</dbReference>
<evidence type="ECO:0000256" key="2">
    <source>
        <dbReference type="ARBA" id="ARBA00022448"/>
    </source>
</evidence>
<gene>
    <name evidence="10" type="ORF">ACFFGH_24380</name>
</gene>
<proteinExistence type="inferred from homology"/>
<dbReference type="SUPFAM" id="SSF161098">
    <property type="entry name" value="MetI-like"/>
    <property type="match status" value="1"/>
</dbReference>
<dbReference type="Proteomes" id="UP001589896">
    <property type="component" value="Unassembled WGS sequence"/>
</dbReference>
<comment type="caution">
    <text evidence="10">The sequence shown here is derived from an EMBL/GenBank/DDBJ whole genome shotgun (WGS) entry which is preliminary data.</text>
</comment>
<dbReference type="EMBL" id="JBHLTG010000006">
    <property type="protein sequence ID" value="MFC0680979.1"/>
    <property type="molecule type" value="Genomic_DNA"/>
</dbReference>
<keyword evidence="6 7" id="KW-0472">Membrane</keyword>
<feature type="region of interest" description="Disordered" evidence="8">
    <location>
        <begin position="1"/>
        <end position="34"/>
    </location>
</feature>
<evidence type="ECO:0000313" key="10">
    <source>
        <dbReference type="EMBL" id="MFC0680979.1"/>
    </source>
</evidence>
<evidence type="ECO:0000259" key="9">
    <source>
        <dbReference type="PROSITE" id="PS50928"/>
    </source>
</evidence>
<protein>
    <submittedName>
        <fullName evidence="10">Carbohydrate ABC transporter permease</fullName>
    </submittedName>
</protein>
<dbReference type="PROSITE" id="PS50928">
    <property type="entry name" value="ABC_TM1"/>
    <property type="match status" value="1"/>
</dbReference>
<accession>A0ABV6RWL1</accession>
<comment type="similarity">
    <text evidence="7">Belongs to the binding-protein-dependent transport system permease family.</text>
</comment>
<feature type="domain" description="ABC transmembrane type-1" evidence="9">
    <location>
        <begin position="104"/>
        <end position="318"/>
    </location>
</feature>
<evidence type="ECO:0000256" key="5">
    <source>
        <dbReference type="ARBA" id="ARBA00022989"/>
    </source>
</evidence>
<feature type="compositionally biased region" description="Low complexity" evidence="8">
    <location>
        <begin position="1"/>
        <end position="29"/>
    </location>
</feature>
<keyword evidence="11" id="KW-1185">Reference proteome</keyword>
<dbReference type="RefSeq" id="WP_386673178.1">
    <property type="nucleotide sequence ID" value="NZ_JBHLTG010000006.1"/>
</dbReference>
<keyword evidence="2 7" id="KW-0813">Transport</keyword>
<dbReference type="InterPro" id="IPR035906">
    <property type="entry name" value="MetI-like_sf"/>
</dbReference>
<dbReference type="InterPro" id="IPR051393">
    <property type="entry name" value="ABC_transporter_permease"/>
</dbReference>
<dbReference type="PANTHER" id="PTHR30193">
    <property type="entry name" value="ABC TRANSPORTER PERMEASE PROTEIN"/>
    <property type="match status" value="1"/>
</dbReference>
<sequence>MAVDTATTTKTPAPAGGRPGTSPAGSTSPLRKPPGVLTRMRRSWRAYLFISPGLIIFSIFTIFALLFAFYLTFHEWNLIQADKPFVGLDNYARMLEDEKFHRSIANTFYFTGASVPLTMTIGFFIALLLNQGIRGRGLFRTLFFLPIVTPFVVVAIVWKWIYNGDFGLLNYYLLEAGIIREPLLWLADKDLAMPAVIMMSVWSGIGFSMVIYLAGLQGIPQELHEAAKVDGAGSWQRLWHVTIPQLRPTTLFLLVMGIIGSLQVFTQIYIMTKGGPVERTTTMVYFIYQAAFKFYEMGYATTLAFVLFAITLVFTAIQLRLYRRAEV</sequence>
<dbReference type="Gene3D" id="1.10.3720.10">
    <property type="entry name" value="MetI-like"/>
    <property type="match status" value="1"/>
</dbReference>
<evidence type="ECO:0000313" key="11">
    <source>
        <dbReference type="Proteomes" id="UP001589896"/>
    </source>
</evidence>
<reference evidence="10 11" key="1">
    <citation type="submission" date="2024-09" db="EMBL/GenBank/DDBJ databases">
        <authorList>
            <person name="Sun Q."/>
            <person name="Mori K."/>
        </authorList>
    </citation>
    <scope>NUCLEOTIDE SEQUENCE [LARGE SCALE GENOMIC DNA]</scope>
    <source>
        <strain evidence="10 11">KCTC 23076</strain>
    </source>
</reference>
<feature type="transmembrane region" description="Helical" evidence="7">
    <location>
        <begin position="191"/>
        <end position="214"/>
    </location>
</feature>
<keyword evidence="5 7" id="KW-1133">Transmembrane helix</keyword>
<evidence type="ECO:0000256" key="7">
    <source>
        <dbReference type="RuleBase" id="RU363032"/>
    </source>
</evidence>
<organism evidence="10 11">
    <name type="scientific">Lysobacter korlensis</name>
    <dbReference type="NCBI Taxonomy" id="553636"/>
    <lineage>
        <taxon>Bacteria</taxon>
        <taxon>Pseudomonadati</taxon>
        <taxon>Pseudomonadota</taxon>
        <taxon>Gammaproteobacteria</taxon>
        <taxon>Lysobacterales</taxon>
        <taxon>Lysobacteraceae</taxon>
        <taxon>Lysobacter</taxon>
    </lineage>
</organism>
<evidence type="ECO:0000256" key="8">
    <source>
        <dbReference type="SAM" id="MobiDB-lite"/>
    </source>
</evidence>
<dbReference type="PANTHER" id="PTHR30193:SF37">
    <property type="entry name" value="INNER MEMBRANE ABC TRANSPORTER PERMEASE PROTEIN YCJO"/>
    <property type="match status" value="1"/>
</dbReference>
<evidence type="ECO:0000256" key="6">
    <source>
        <dbReference type="ARBA" id="ARBA00023136"/>
    </source>
</evidence>
<feature type="transmembrane region" description="Helical" evidence="7">
    <location>
        <begin position="108"/>
        <end position="129"/>
    </location>
</feature>
<evidence type="ECO:0000256" key="1">
    <source>
        <dbReference type="ARBA" id="ARBA00004651"/>
    </source>
</evidence>
<feature type="transmembrane region" description="Helical" evidence="7">
    <location>
        <begin position="141"/>
        <end position="161"/>
    </location>
</feature>
<name>A0ABV6RWL1_9GAMM</name>
<feature type="transmembrane region" description="Helical" evidence="7">
    <location>
        <begin position="297"/>
        <end position="317"/>
    </location>
</feature>
<keyword evidence="3" id="KW-1003">Cell membrane</keyword>
<evidence type="ECO:0000256" key="3">
    <source>
        <dbReference type="ARBA" id="ARBA00022475"/>
    </source>
</evidence>
<dbReference type="Pfam" id="PF00528">
    <property type="entry name" value="BPD_transp_1"/>
    <property type="match status" value="1"/>
</dbReference>
<evidence type="ECO:0000256" key="4">
    <source>
        <dbReference type="ARBA" id="ARBA00022692"/>
    </source>
</evidence>